<dbReference type="SUPFAM" id="SSF50249">
    <property type="entry name" value="Nucleic acid-binding proteins"/>
    <property type="match status" value="1"/>
</dbReference>
<evidence type="ECO:0000313" key="1">
    <source>
        <dbReference type="EMBL" id="GAA4755128.1"/>
    </source>
</evidence>
<reference evidence="2" key="1">
    <citation type="journal article" date="2019" name="Int. J. Syst. Evol. Microbiol.">
        <title>The Global Catalogue of Microorganisms (GCM) 10K type strain sequencing project: providing services to taxonomists for standard genome sequencing and annotation.</title>
        <authorList>
            <consortium name="The Broad Institute Genomics Platform"/>
            <consortium name="The Broad Institute Genome Sequencing Center for Infectious Disease"/>
            <person name="Wu L."/>
            <person name="Ma J."/>
        </authorList>
    </citation>
    <scope>NUCLEOTIDE SEQUENCE [LARGE SCALE GENOMIC DNA]</scope>
    <source>
        <strain evidence="2">JCM 19015</strain>
    </source>
</reference>
<protein>
    <recommendedName>
        <fullName evidence="3">Cold-shock protein</fullName>
    </recommendedName>
</protein>
<name>A0ABP8ZFU8_9MICO</name>
<keyword evidence="2" id="KW-1185">Reference proteome</keyword>
<organism evidence="1 2">
    <name type="scientific">Amnibacterium soli</name>
    <dbReference type="NCBI Taxonomy" id="1282736"/>
    <lineage>
        <taxon>Bacteria</taxon>
        <taxon>Bacillati</taxon>
        <taxon>Actinomycetota</taxon>
        <taxon>Actinomycetes</taxon>
        <taxon>Micrococcales</taxon>
        <taxon>Microbacteriaceae</taxon>
        <taxon>Amnibacterium</taxon>
    </lineage>
</organism>
<evidence type="ECO:0008006" key="3">
    <source>
        <dbReference type="Google" id="ProtNLM"/>
    </source>
</evidence>
<dbReference type="Gene3D" id="2.40.50.140">
    <property type="entry name" value="Nucleic acid-binding proteins"/>
    <property type="match status" value="1"/>
</dbReference>
<dbReference type="EMBL" id="BAABLP010000008">
    <property type="protein sequence ID" value="GAA4755128.1"/>
    <property type="molecule type" value="Genomic_DNA"/>
</dbReference>
<evidence type="ECO:0000313" key="2">
    <source>
        <dbReference type="Proteomes" id="UP001500121"/>
    </source>
</evidence>
<accession>A0ABP8ZFU8</accession>
<dbReference type="Proteomes" id="UP001500121">
    <property type="component" value="Unassembled WGS sequence"/>
</dbReference>
<comment type="caution">
    <text evidence="1">The sequence shown here is derived from an EMBL/GenBank/DDBJ whole genome shotgun (WGS) entry which is preliminary data.</text>
</comment>
<gene>
    <name evidence="1" type="ORF">GCM10025783_30350</name>
</gene>
<sequence length="75" mass="7923">MAYATGHATATVTSWSDDEGWGVVEAPGLPGGCWVHFSAIQGPGFHSLAVGSTVDIEWESTEQDGYHFRAVSLIA</sequence>
<proteinExistence type="predicted"/>
<dbReference type="InterPro" id="IPR012340">
    <property type="entry name" value="NA-bd_OB-fold"/>
</dbReference>